<keyword evidence="6" id="KW-0804">Transcription</keyword>
<feature type="modified residue" description="4-aspartylphosphate" evidence="8">
    <location>
        <position position="54"/>
    </location>
</feature>
<dbReference type="PROSITE" id="PS50110">
    <property type="entry name" value="RESPONSE_REGULATORY"/>
    <property type="match status" value="1"/>
</dbReference>
<evidence type="ECO:0000256" key="5">
    <source>
        <dbReference type="ARBA" id="ARBA00023125"/>
    </source>
</evidence>
<dbReference type="Pfam" id="PF00486">
    <property type="entry name" value="Trans_reg_C"/>
    <property type="match status" value="1"/>
</dbReference>
<comment type="function">
    <text evidence="7">May play the central regulatory role in sporulation. It may be an element of the effector pathway responsible for the activation of sporulation genes in response to nutritional stress. Spo0A may act in concert with spo0H (a sigma factor) to control the expression of some genes that are critical to the sporulation process.</text>
</comment>
<dbReference type="Proteomes" id="UP000050833">
    <property type="component" value="Unassembled WGS sequence"/>
</dbReference>
<evidence type="ECO:0000259" key="10">
    <source>
        <dbReference type="PROSITE" id="PS50110"/>
    </source>
</evidence>
<dbReference type="RefSeq" id="WP_055940754.1">
    <property type="nucleotide sequence ID" value="NZ_DBGDCA010000341.1"/>
</dbReference>
<dbReference type="InterPro" id="IPR001867">
    <property type="entry name" value="OmpR/PhoB-type_DNA-bd"/>
</dbReference>
<dbReference type="PROSITE" id="PS51755">
    <property type="entry name" value="OMPR_PHOB"/>
    <property type="match status" value="1"/>
</dbReference>
<keyword evidence="4" id="KW-0805">Transcription regulation</keyword>
<dbReference type="Pfam" id="PF00072">
    <property type="entry name" value="Response_reg"/>
    <property type="match status" value="1"/>
</dbReference>
<dbReference type="InterPro" id="IPR001789">
    <property type="entry name" value="Sig_transdc_resp-reg_receiver"/>
</dbReference>
<dbReference type="InterPro" id="IPR011006">
    <property type="entry name" value="CheY-like_superfamily"/>
</dbReference>
<dbReference type="FunFam" id="3.40.50.2300:FF:000001">
    <property type="entry name" value="DNA-binding response regulator PhoB"/>
    <property type="match status" value="1"/>
</dbReference>
<sequence length="235" mass="26784">METINILVVDDDREIVNAICKLLESEGYKTLKAYDGLDAIDILNQNTVHLIILDIMMPNQDGLTTTMKIRNEKNIPIILLSAKTQESDIVLGLSMGADDYISKPYAPSELLARVKSQTRRYLKLGSYGNISSNEEIITNLGLELNVTKKQLFVDGGAVKLTAKEYKIVNYLMHNLGRVFSAEEIYEHIWNETAYSVENTVMVHIRRIREKIEINPSEPKYLKVVWGIGYKIEKYN</sequence>
<dbReference type="GO" id="GO:0000976">
    <property type="term" value="F:transcription cis-regulatory region binding"/>
    <property type="evidence" value="ECO:0007669"/>
    <property type="project" value="TreeGrafter"/>
</dbReference>
<evidence type="ECO:0000256" key="9">
    <source>
        <dbReference type="PROSITE-ProRule" id="PRU01091"/>
    </source>
</evidence>
<protein>
    <recommendedName>
        <fullName evidence="1">Stage 0 sporulation protein A homolog</fullName>
    </recommendedName>
</protein>
<dbReference type="SMART" id="SM00448">
    <property type="entry name" value="REC"/>
    <property type="match status" value="1"/>
</dbReference>
<dbReference type="GO" id="GO:0006355">
    <property type="term" value="P:regulation of DNA-templated transcription"/>
    <property type="evidence" value="ECO:0007669"/>
    <property type="project" value="InterPro"/>
</dbReference>
<evidence type="ECO:0000256" key="1">
    <source>
        <dbReference type="ARBA" id="ARBA00018672"/>
    </source>
</evidence>
<name>A0AAW3JTY0_9FIRM</name>
<dbReference type="AlphaFoldDB" id="A0AAW3JTY0"/>
<keyword evidence="5 9" id="KW-0238">DNA-binding</keyword>
<proteinExistence type="predicted"/>
<evidence type="ECO:0000313" key="13">
    <source>
        <dbReference type="Proteomes" id="UP000050833"/>
    </source>
</evidence>
<evidence type="ECO:0000256" key="4">
    <source>
        <dbReference type="ARBA" id="ARBA00023015"/>
    </source>
</evidence>
<dbReference type="Gene3D" id="3.40.50.2300">
    <property type="match status" value="1"/>
</dbReference>
<gene>
    <name evidence="12" type="ORF">APZ18_00995</name>
</gene>
<evidence type="ECO:0000256" key="6">
    <source>
        <dbReference type="ARBA" id="ARBA00023163"/>
    </source>
</evidence>
<keyword evidence="3" id="KW-0902">Two-component regulatory system</keyword>
<feature type="DNA-binding region" description="OmpR/PhoB-type" evidence="9">
    <location>
        <begin position="134"/>
        <end position="233"/>
    </location>
</feature>
<comment type="caution">
    <text evidence="12">The sequence shown here is derived from an EMBL/GenBank/DDBJ whole genome shotgun (WGS) entry which is preliminary data.</text>
</comment>
<keyword evidence="2 8" id="KW-0597">Phosphoprotein</keyword>
<dbReference type="Gene3D" id="6.10.250.690">
    <property type="match status" value="1"/>
</dbReference>
<dbReference type="InterPro" id="IPR016032">
    <property type="entry name" value="Sig_transdc_resp-reg_C-effctor"/>
</dbReference>
<dbReference type="Gene3D" id="1.10.10.10">
    <property type="entry name" value="Winged helix-like DNA-binding domain superfamily/Winged helix DNA-binding domain"/>
    <property type="match status" value="1"/>
</dbReference>
<dbReference type="PANTHER" id="PTHR48111">
    <property type="entry name" value="REGULATOR OF RPOS"/>
    <property type="match status" value="1"/>
</dbReference>
<dbReference type="GO" id="GO:0000156">
    <property type="term" value="F:phosphorelay response regulator activity"/>
    <property type="evidence" value="ECO:0007669"/>
    <property type="project" value="TreeGrafter"/>
</dbReference>
<dbReference type="GO" id="GO:0005829">
    <property type="term" value="C:cytosol"/>
    <property type="evidence" value="ECO:0007669"/>
    <property type="project" value="TreeGrafter"/>
</dbReference>
<dbReference type="EMBL" id="LLKB01000001">
    <property type="protein sequence ID" value="KQC85815.1"/>
    <property type="molecule type" value="Genomic_DNA"/>
</dbReference>
<dbReference type="CDD" id="cd17574">
    <property type="entry name" value="REC_OmpR"/>
    <property type="match status" value="1"/>
</dbReference>
<evidence type="ECO:0000313" key="12">
    <source>
        <dbReference type="EMBL" id="KQC85815.1"/>
    </source>
</evidence>
<dbReference type="InterPro" id="IPR039420">
    <property type="entry name" value="WalR-like"/>
</dbReference>
<evidence type="ECO:0000256" key="2">
    <source>
        <dbReference type="ARBA" id="ARBA00022553"/>
    </source>
</evidence>
<evidence type="ECO:0000256" key="8">
    <source>
        <dbReference type="PROSITE-ProRule" id="PRU00169"/>
    </source>
</evidence>
<dbReference type="CDD" id="cd00383">
    <property type="entry name" value="trans_reg_C"/>
    <property type="match status" value="1"/>
</dbReference>
<evidence type="ECO:0000256" key="3">
    <source>
        <dbReference type="ARBA" id="ARBA00023012"/>
    </source>
</evidence>
<dbReference type="SUPFAM" id="SSF46894">
    <property type="entry name" value="C-terminal effector domain of the bipartite response regulators"/>
    <property type="match status" value="1"/>
</dbReference>
<dbReference type="FunFam" id="1.10.10.10:FF:000018">
    <property type="entry name" value="DNA-binding response regulator ResD"/>
    <property type="match status" value="1"/>
</dbReference>
<evidence type="ECO:0000256" key="7">
    <source>
        <dbReference type="ARBA" id="ARBA00024867"/>
    </source>
</evidence>
<evidence type="ECO:0000259" key="11">
    <source>
        <dbReference type="PROSITE" id="PS51755"/>
    </source>
</evidence>
<dbReference type="SUPFAM" id="SSF52172">
    <property type="entry name" value="CheY-like"/>
    <property type="match status" value="1"/>
</dbReference>
<dbReference type="InterPro" id="IPR036388">
    <property type="entry name" value="WH-like_DNA-bd_sf"/>
</dbReference>
<dbReference type="SMART" id="SM00862">
    <property type="entry name" value="Trans_reg_C"/>
    <property type="match status" value="1"/>
</dbReference>
<organism evidence="12 13">
    <name type="scientific">Butyribacter intestini</name>
    <dbReference type="NCBI Taxonomy" id="1703332"/>
    <lineage>
        <taxon>Bacteria</taxon>
        <taxon>Bacillati</taxon>
        <taxon>Bacillota</taxon>
        <taxon>Clostridia</taxon>
        <taxon>Lachnospirales</taxon>
        <taxon>Lachnospiraceae</taxon>
        <taxon>Butyribacter</taxon>
    </lineage>
</organism>
<reference evidence="12 13" key="1">
    <citation type="submission" date="2015-10" db="EMBL/GenBank/DDBJ databases">
        <title>Butyribacter intestini gen. nov., sp. nov., a butyric acid-producing bacterium of the family Lachnospiraceae isolated from the human faeces.</title>
        <authorList>
            <person name="Zou Y."/>
            <person name="Xue W."/>
            <person name="Luo G."/>
            <person name="Lv M."/>
        </authorList>
    </citation>
    <scope>NUCLEOTIDE SEQUENCE [LARGE SCALE GENOMIC DNA]</scope>
    <source>
        <strain evidence="12 13">TF01-11</strain>
    </source>
</reference>
<dbReference type="PANTHER" id="PTHR48111:SF2">
    <property type="entry name" value="RESPONSE REGULATOR SAER"/>
    <property type="match status" value="1"/>
</dbReference>
<accession>A0AAW3JTY0</accession>
<feature type="domain" description="OmpR/PhoB-type" evidence="11">
    <location>
        <begin position="134"/>
        <end position="233"/>
    </location>
</feature>
<feature type="domain" description="Response regulatory" evidence="10">
    <location>
        <begin position="5"/>
        <end position="118"/>
    </location>
</feature>
<keyword evidence="13" id="KW-1185">Reference proteome</keyword>
<dbReference type="GO" id="GO:0032993">
    <property type="term" value="C:protein-DNA complex"/>
    <property type="evidence" value="ECO:0007669"/>
    <property type="project" value="TreeGrafter"/>
</dbReference>